<feature type="domain" description="Acyl-CoA dehydrogenase/oxidase C-terminal" evidence="5">
    <location>
        <begin position="283"/>
        <end position="450"/>
    </location>
</feature>
<evidence type="ECO:0000256" key="4">
    <source>
        <dbReference type="ARBA" id="ARBA00022827"/>
    </source>
</evidence>
<dbReference type="InterPro" id="IPR037069">
    <property type="entry name" value="AcylCoA_DH/ox_N_sf"/>
</dbReference>
<keyword evidence="10" id="KW-1185">Reference proteome</keyword>
<name>A0A3A3FJF9_9BURK</name>
<evidence type="ECO:0000256" key="3">
    <source>
        <dbReference type="ARBA" id="ARBA00022630"/>
    </source>
</evidence>
<dbReference type="Proteomes" id="UP000265955">
    <property type="component" value="Unassembled WGS sequence"/>
</dbReference>
<dbReference type="AlphaFoldDB" id="A0A3A3FJF9"/>
<dbReference type="SUPFAM" id="SSF56645">
    <property type="entry name" value="Acyl-CoA dehydrogenase NM domain-like"/>
    <property type="match status" value="1"/>
</dbReference>
<evidence type="ECO:0000313" key="10">
    <source>
        <dbReference type="Proteomes" id="UP000265955"/>
    </source>
</evidence>
<protein>
    <submittedName>
        <fullName evidence="9">Acyl-CoA dehydrogenase</fullName>
    </submittedName>
</protein>
<dbReference type="Pfam" id="PF00441">
    <property type="entry name" value="Acyl-CoA_dh_1"/>
    <property type="match status" value="1"/>
</dbReference>
<dbReference type="Gene3D" id="1.20.140.10">
    <property type="entry name" value="Butyryl-CoA Dehydrogenase, subunit A, domain 3"/>
    <property type="match status" value="1"/>
</dbReference>
<dbReference type="Gene3D" id="2.40.110.10">
    <property type="entry name" value="Butyryl-CoA Dehydrogenase, subunit A, domain 2"/>
    <property type="match status" value="1"/>
</dbReference>
<dbReference type="PANTHER" id="PTHR42803">
    <property type="entry name" value="ACYL-COA DEHYDROGENASE"/>
    <property type="match status" value="1"/>
</dbReference>
<comment type="similarity">
    <text evidence="2">Belongs to the acyl-CoA dehydrogenase family.</text>
</comment>
<feature type="domain" description="Acyl-CoA dehydrogenase/oxidase N-terminal" evidence="7">
    <location>
        <begin position="39"/>
        <end position="155"/>
    </location>
</feature>
<evidence type="ECO:0000313" key="9">
    <source>
        <dbReference type="EMBL" id="RJF95427.1"/>
    </source>
</evidence>
<feature type="domain" description="Acetyl-CoA dehydrogenase-like C-terminal" evidence="8">
    <location>
        <begin position="467"/>
        <end position="590"/>
    </location>
</feature>
<dbReference type="OrthoDB" id="9770681at2"/>
<dbReference type="InterPro" id="IPR013786">
    <property type="entry name" value="AcylCoA_DH/ox_N"/>
</dbReference>
<dbReference type="GO" id="GO:0016627">
    <property type="term" value="F:oxidoreductase activity, acting on the CH-CH group of donors"/>
    <property type="evidence" value="ECO:0007669"/>
    <property type="project" value="InterPro"/>
</dbReference>
<dbReference type="InterPro" id="IPR006091">
    <property type="entry name" value="Acyl-CoA_Oxase/DH_mid-dom"/>
</dbReference>
<dbReference type="InterPro" id="IPR009075">
    <property type="entry name" value="AcylCo_DH/oxidase_C"/>
</dbReference>
<keyword evidence="4" id="KW-0274">FAD</keyword>
<evidence type="ECO:0000256" key="2">
    <source>
        <dbReference type="ARBA" id="ARBA00009347"/>
    </source>
</evidence>
<dbReference type="InterPro" id="IPR052166">
    <property type="entry name" value="Diverse_Acyl-CoA_DH"/>
</dbReference>
<dbReference type="InterPro" id="IPR036250">
    <property type="entry name" value="AcylCo_DH-like_C"/>
</dbReference>
<accession>A0A3A3FJF9</accession>
<dbReference type="PANTHER" id="PTHR42803:SF3">
    <property type="entry name" value="ACYL-COA DEHYDROGENASE-RELATED"/>
    <property type="match status" value="1"/>
</dbReference>
<dbReference type="Pfam" id="PF12806">
    <property type="entry name" value="Acyl-CoA_dh_C"/>
    <property type="match status" value="1"/>
</dbReference>
<sequence length="599" mass="66013">MDKFIHHRNLEFLLYELLDTEALLQRPRYHEQSRDVYDSILETARNIARKYLAPHYQKGDANEPEYVDGTTRLIPETKVAWDVIRDAGFLAAHCDEAEGGLQLPEVIFRSATAYFHAANGPTTWYPFLTIGVINLIRAFGSQEQKERYLGALMEGRFAGTMALTEPGQGSALADIKTRAELQDDGTWRIFGQKMFISAGEHDLTGNIIHMVLAKTKGAPPGVKGISLFIVPKFVVGDDGVPGARNDVALAGLLHKMGSRNTSSTVLSFGEKGGAVGYLIGGIGSGLACMFQMMNEARIGVGMNAAALASRGYLYSLDYARDRSQGRLPSNKDPVSPQVPLVAHPDVRRMLLAQKAYAEGALALCLYASSLFEDEHTHPDESRRVSAGVLLGLLTPVVKSWSARYGCEANELAIQVLGGSGYIREHPVEQLYRDQRLNPIHEGAEGIHGIDLLARKVTLRDGEALRLFTEQVRRTGAEAEQVLSVSRHAHALRRQLDALLAVTDGITALARNDPDKGLANATVYLDAFGRVTVAWLWLSQGLVAARALEGSPNDADRLFYKGKLQAAAYYFDWELPQVEPQWRLLTEGNSIPYDMMDTWY</sequence>
<gene>
    <name evidence="9" type="ORF">D3871_18615</name>
</gene>
<dbReference type="InterPro" id="IPR046373">
    <property type="entry name" value="Acyl-CoA_Oxase/DH_mid-dom_sf"/>
</dbReference>
<dbReference type="Pfam" id="PF02771">
    <property type="entry name" value="Acyl-CoA_dh_N"/>
    <property type="match status" value="1"/>
</dbReference>
<dbReference type="Gene3D" id="1.10.540.10">
    <property type="entry name" value="Acyl-CoA dehydrogenase/oxidase, N-terminal domain"/>
    <property type="match status" value="1"/>
</dbReference>
<dbReference type="InterPro" id="IPR025878">
    <property type="entry name" value="Acyl-CoA_dh-like_C_dom"/>
</dbReference>
<evidence type="ECO:0000259" key="7">
    <source>
        <dbReference type="Pfam" id="PF02771"/>
    </source>
</evidence>
<comment type="cofactor">
    <cofactor evidence="1">
        <name>FAD</name>
        <dbReference type="ChEBI" id="CHEBI:57692"/>
    </cofactor>
</comment>
<reference evidence="10" key="1">
    <citation type="submission" date="2018-09" db="EMBL/GenBank/DDBJ databases">
        <authorList>
            <person name="Zhu H."/>
        </authorList>
    </citation>
    <scope>NUCLEOTIDE SEQUENCE [LARGE SCALE GENOMIC DNA]</scope>
    <source>
        <strain evidence="10">K1R23-30</strain>
    </source>
</reference>
<dbReference type="SUPFAM" id="SSF47203">
    <property type="entry name" value="Acyl-CoA dehydrogenase C-terminal domain-like"/>
    <property type="match status" value="1"/>
</dbReference>
<evidence type="ECO:0000259" key="5">
    <source>
        <dbReference type="Pfam" id="PF00441"/>
    </source>
</evidence>
<evidence type="ECO:0000259" key="8">
    <source>
        <dbReference type="Pfam" id="PF12806"/>
    </source>
</evidence>
<dbReference type="GO" id="GO:0050660">
    <property type="term" value="F:flavin adenine dinucleotide binding"/>
    <property type="evidence" value="ECO:0007669"/>
    <property type="project" value="InterPro"/>
</dbReference>
<evidence type="ECO:0000259" key="6">
    <source>
        <dbReference type="Pfam" id="PF02770"/>
    </source>
</evidence>
<dbReference type="EMBL" id="QYUO01000002">
    <property type="protein sequence ID" value="RJF95427.1"/>
    <property type="molecule type" value="Genomic_DNA"/>
</dbReference>
<organism evidence="9 10">
    <name type="scientific">Noviherbaspirillum saxi</name>
    <dbReference type="NCBI Taxonomy" id="2320863"/>
    <lineage>
        <taxon>Bacteria</taxon>
        <taxon>Pseudomonadati</taxon>
        <taxon>Pseudomonadota</taxon>
        <taxon>Betaproteobacteria</taxon>
        <taxon>Burkholderiales</taxon>
        <taxon>Oxalobacteraceae</taxon>
        <taxon>Noviherbaspirillum</taxon>
    </lineage>
</organism>
<dbReference type="InterPro" id="IPR009100">
    <property type="entry name" value="AcylCoA_DH/oxidase_NM_dom_sf"/>
</dbReference>
<feature type="domain" description="Acyl-CoA oxidase/dehydrogenase middle" evidence="6">
    <location>
        <begin position="161"/>
        <end position="263"/>
    </location>
</feature>
<dbReference type="RefSeq" id="WP_119770577.1">
    <property type="nucleotide sequence ID" value="NZ_QYUO01000002.1"/>
</dbReference>
<comment type="caution">
    <text evidence="9">The sequence shown here is derived from an EMBL/GenBank/DDBJ whole genome shotgun (WGS) entry which is preliminary data.</text>
</comment>
<proteinExistence type="inferred from homology"/>
<evidence type="ECO:0000256" key="1">
    <source>
        <dbReference type="ARBA" id="ARBA00001974"/>
    </source>
</evidence>
<dbReference type="Pfam" id="PF02770">
    <property type="entry name" value="Acyl-CoA_dh_M"/>
    <property type="match status" value="1"/>
</dbReference>
<keyword evidence="3" id="KW-0285">Flavoprotein</keyword>